<dbReference type="InterPro" id="IPR036908">
    <property type="entry name" value="RlpA-like_sf"/>
</dbReference>
<feature type="domain" description="LysM" evidence="3">
    <location>
        <begin position="62"/>
        <end position="106"/>
    </location>
</feature>
<dbReference type="CDD" id="cd00118">
    <property type="entry name" value="LysM"/>
    <property type="match status" value="1"/>
</dbReference>
<dbReference type="SUPFAM" id="SSF54106">
    <property type="entry name" value="LysM domain"/>
    <property type="match status" value="1"/>
</dbReference>
<dbReference type="InterPro" id="IPR051933">
    <property type="entry name" value="Resuscitation_pf_RpfB"/>
</dbReference>
<dbReference type="CDD" id="cd14667">
    <property type="entry name" value="3D_containing_proteins"/>
    <property type="match status" value="1"/>
</dbReference>
<dbReference type="InterPro" id="IPR059180">
    <property type="entry name" value="3D_YorM"/>
</dbReference>
<evidence type="ECO:0000256" key="2">
    <source>
        <dbReference type="SAM" id="SignalP"/>
    </source>
</evidence>
<dbReference type="Proteomes" id="UP001305702">
    <property type="component" value="Chromosome"/>
</dbReference>
<dbReference type="GO" id="GO:0019867">
    <property type="term" value="C:outer membrane"/>
    <property type="evidence" value="ECO:0007669"/>
    <property type="project" value="InterPro"/>
</dbReference>
<protein>
    <submittedName>
        <fullName evidence="4">3D domain-containing protein</fullName>
    </submittedName>
</protein>
<gene>
    <name evidence="4" type="ORF">MJA45_04860</name>
</gene>
<dbReference type="KEGG" id="paun:MJA45_04860"/>
<keyword evidence="5" id="KW-1185">Reference proteome</keyword>
<dbReference type="SMART" id="SM00257">
    <property type="entry name" value="LysM"/>
    <property type="match status" value="1"/>
</dbReference>
<dbReference type="AlphaFoldDB" id="A0AA96LFM6"/>
<feature type="chain" id="PRO_5041718305" evidence="2">
    <location>
        <begin position="25"/>
        <end position="228"/>
    </location>
</feature>
<dbReference type="InterPro" id="IPR018392">
    <property type="entry name" value="LysM"/>
</dbReference>
<dbReference type="SUPFAM" id="SSF50685">
    <property type="entry name" value="Barwin-like endoglucanases"/>
    <property type="match status" value="1"/>
</dbReference>
<evidence type="ECO:0000256" key="1">
    <source>
        <dbReference type="ARBA" id="ARBA00022729"/>
    </source>
</evidence>
<dbReference type="Gene3D" id="3.10.350.10">
    <property type="entry name" value="LysM domain"/>
    <property type="match status" value="1"/>
</dbReference>
<dbReference type="Gene3D" id="2.40.40.10">
    <property type="entry name" value="RlpA-like domain"/>
    <property type="match status" value="1"/>
</dbReference>
<keyword evidence="1 2" id="KW-0732">Signal</keyword>
<dbReference type="InterPro" id="IPR036779">
    <property type="entry name" value="LysM_dom_sf"/>
</dbReference>
<dbReference type="RefSeq" id="WP_315606160.1">
    <property type="nucleotide sequence ID" value="NZ_CP130318.1"/>
</dbReference>
<dbReference type="InterPro" id="IPR010611">
    <property type="entry name" value="3D_dom"/>
</dbReference>
<evidence type="ECO:0000313" key="5">
    <source>
        <dbReference type="Proteomes" id="UP001305702"/>
    </source>
</evidence>
<evidence type="ECO:0000259" key="3">
    <source>
        <dbReference type="PROSITE" id="PS51782"/>
    </source>
</evidence>
<feature type="signal peptide" evidence="2">
    <location>
        <begin position="1"/>
        <end position="24"/>
    </location>
</feature>
<organism evidence="4 5">
    <name type="scientific">Paenibacillus aurantius</name>
    <dbReference type="NCBI Taxonomy" id="2918900"/>
    <lineage>
        <taxon>Bacteria</taxon>
        <taxon>Bacillati</taxon>
        <taxon>Bacillota</taxon>
        <taxon>Bacilli</taxon>
        <taxon>Bacillales</taxon>
        <taxon>Paenibacillaceae</taxon>
        <taxon>Paenibacillus</taxon>
    </lineage>
</organism>
<evidence type="ECO:0000313" key="4">
    <source>
        <dbReference type="EMBL" id="WNQ12383.1"/>
    </source>
</evidence>
<dbReference type="Pfam" id="PF01476">
    <property type="entry name" value="LysM"/>
    <property type="match status" value="1"/>
</dbReference>
<accession>A0AA96LFM6</accession>
<dbReference type="Pfam" id="PF06725">
    <property type="entry name" value="3D"/>
    <property type="match status" value="1"/>
</dbReference>
<dbReference type="PANTHER" id="PTHR39160">
    <property type="entry name" value="CELL WALL-BINDING PROTEIN YOCH"/>
    <property type="match status" value="1"/>
</dbReference>
<dbReference type="EMBL" id="CP130318">
    <property type="protein sequence ID" value="WNQ12383.1"/>
    <property type="molecule type" value="Genomic_DNA"/>
</dbReference>
<dbReference type="PANTHER" id="PTHR39160:SF4">
    <property type="entry name" value="RESUSCITATION-PROMOTING FACTOR RPFB"/>
    <property type="match status" value="1"/>
</dbReference>
<reference evidence="4 5" key="1">
    <citation type="submission" date="2022-02" db="EMBL/GenBank/DDBJ databases">
        <title>Paenibacillus sp. MBLB1776 Whole Genome Shotgun Sequencing.</title>
        <authorList>
            <person name="Hwang C.Y."/>
            <person name="Cho E.-S."/>
            <person name="Seo M.-J."/>
        </authorList>
    </citation>
    <scope>NUCLEOTIDE SEQUENCE [LARGE SCALE GENOMIC DNA]</scope>
    <source>
        <strain evidence="4 5">MBLB1776</strain>
    </source>
</reference>
<proteinExistence type="predicted"/>
<dbReference type="PROSITE" id="PS51782">
    <property type="entry name" value="LYSM"/>
    <property type="match status" value="1"/>
</dbReference>
<dbReference type="GO" id="GO:0004553">
    <property type="term" value="F:hydrolase activity, hydrolyzing O-glycosyl compounds"/>
    <property type="evidence" value="ECO:0007669"/>
    <property type="project" value="InterPro"/>
</dbReference>
<dbReference type="GO" id="GO:0009254">
    <property type="term" value="P:peptidoglycan turnover"/>
    <property type="evidence" value="ECO:0007669"/>
    <property type="project" value="InterPro"/>
</dbReference>
<sequence>MTNRKSLLLLLLLLLCGRPGEAAAFPQITDPDNSDTAPEAADYFAVLNDRSPAARADDAPALTYHIRPGDTLYRVSAEFGLSVDDLLAVNSSLNPARLQVGQGIRIPSGPAEIPSLRNQTVREVLSAKLTAYTAGYESTGKRPSDPSYGITYSGSRVKEGRTIAVDPSVIPLGSTVYIENIGIRQAEDTGSAIKGKRVDIYMNDLQEALHFGVKPNVKVYVLSEGSRL</sequence>
<name>A0AA96LFM6_9BACL</name>